<dbReference type="AlphaFoldDB" id="A0AA35ZEP8"/>
<dbReference type="Proteomes" id="UP001177003">
    <property type="component" value="Chromosome 6"/>
</dbReference>
<evidence type="ECO:0000313" key="2">
    <source>
        <dbReference type="EMBL" id="CAI9290597.1"/>
    </source>
</evidence>
<gene>
    <name evidence="2" type="ORF">LSALG_LOCUS29784</name>
</gene>
<reference evidence="2" key="1">
    <citation type="submission" date="2023-04" db="EMBL/GenBank/DDBJ databases">
        <authorList>
            <person name="Vijverberg K."/>
            <person name="Xiong W."/>
            <person name="Schranz E."/>
        </authorList>
    </citation>
    <scope>NUCLEOTIDE SEQUENCE</scope>
</reference>
<sequence>MEELKSEMSKEINNTLFSTKLEAKAKSDSKVFDKLEEFLVSLMESLSKLDFLNNLHSLQIRFSNIISSLELNLKAELAPLRQVVNLMPTNVPPVKQVVQGRDNGVSSSKYSDQGKVVGKVIPTQLSTSLPVSLTTTSTTTTSRPITKGIIIGESVGGSKSSLKPLSSKEDKGDKGKGIKKI</sequence>
<organism evidence="2 3">
    <name type="scientific">Lactuca saligna</name>
    <name type="common">Willowleaf lettuce</name>
    <dbReference type="NCBI Taxonomy" id="75948"/>
    <lineage>
        <taxon>Eukaryota</taxon>
        <taxon>Viridiplantae</taxon>
        <taxon>Streptophyta</taxon>
        <taxon>Embryophyta</taxon>
        <taxon>Tracheophyta</taxon>
        <taxon>Spermatophyta</taxon>
        <taxon>Magnoliopsida</taxon>
        <taxon>eudicotyledons</taxon>
        <taxon>Gunneridae</taxon>
        <taxon>Pentapetalae</taxon>
        <taxon>asterids</taxon>
        <taxon>campanulids</taxon>
        <taxon>Asterales</taxon>
        <taxon>Asteraceae</taxon>
        <taxon>Cichorioideae</taxon>
        <taxon>Cichorieae</taxon>
        <taxon>Lactucinae</taxon>
        <taxon>Lactuca</taxon>
    </lineage>
</organism>
<proteinExistence type="predicted"/>
<evidence type="ECO:0000313" key="3">
    <source>
        <dbReference type="Proteomes" id="UP001177003"/>
    </source>
</evidence>
<accession>A0AA35ZEP8</accession>
<dbReference type="EMBL" id="OX465082">
    <property type="protein sequence ID" value="CAI9290597.1"/>
    <property type="molecule type" value="Genomic_DNA"/>
</dbReference>
<feature type="region of interest" description="Disordered" evidence="1">
    <location>
        <begin position="152"/>
        <end position="181"/>
    </location>
</feature>
<keyword evidence="3" id="KW-1185">Reference proteome</keyword>
<feature type="compositionally biased region" description="Basic and acidic residues" evidence="1">
    <location>
        <begin position="166"/>
        <end position="181"/>
    </location>
</feature>
<evidence type="ECO:0000256" key="1">
    <source>
        <dbReference type="SAM" id="MobiDB-lite"/>
    </source>
</evidence>
<protein>
    <submittedName>
        <fullName evidence="2">Uncharacterized protein</fullName>
    </submittedName>
</protein>
<name>A0AA35ZEP8_LACSI</name>